<dbReference type="Gene3D" id="3.90.1200.10">
    <property type="match status" value="1"/>
</dbReference>
<evidence type="ECO:0000313" key="2">
    <source>
        <dbReference type="EMBL" id="MBN8195481.1"/>
    </source>
</evidence>
<evidence type="ECO:0000313" key="3">
    <source>
        <dbReference type="Proteomes" id="UP000664405"/>
    </source>
</evidence>
<dbReference type="Pfam" id="PF01636">
    <property type="entry name" value="APH"/>
    <property type="match status" value="1"/>
</dbReference>
<gene>
    <name evidence="2" type="ORF">JF547_03025</name>
</gene>
<dbReference type="RefSeq" id="WP_206926599.1">
    <property type="nucleotide sequence ID" value="NZ_JAEKJW010000001.1"/>
</dbReference>
<evidence type="ECO:0000259" key="1">
    <source>
        <dbReference type="Pfam" id="PF01636"/>
    </source>
</evidence>
<dbReference type="Gene3D" id="3.30.200.20">
    <property type="entry name" value="Phosphorylase Kinase, domain 1"/>
    <property type="match status" value="1"/>
</dbReference>
<reference evidence="2" key="1">
    <citation type="submission" date="2020-12" db="EMBL/GenBank/DDBJ databases">
        <title>Oil enriched cultivation method for isolating marine PHA-producing bacteria.</title>
        <authorList>
            <person name="Zheng W."/>
            <person name="Yu S."/>
            <person name="Huang Y."/>
        </authorList>
    </citation>
    <scope>NUCLEOTIDE SEQUENCE</scope>
    <source>
        <strain evidence="2">SY-2-3</strain>
    </source>
</reference>
<organism evidence="2 3">
    <name type="scientific">Thalassospira povalilytica</name>
    <dbReference type="NCBI Taxonomy" id="732237"/>
    <lineage>
        <taxon>Bacteria</taxon>
        <taxon>Pseudomonadati</taxon>
        <taxon>Pseudomonadota</taxon>
        <taxon>Alphaproteobacteria</taxon>
        <taxon>Rhodospirillales</taxon>
        <taxon>Thalassospiraceae</taxon>
        <taxon>Thalassospira</taxon>
    </lineage>
</organism>
<dbReference type="SUPFAM" id="SSF56112">
    <property type="entry name" value="Protein kinase-like (PK-like)"/>
    <property type="match status" value="1"/>
</dbReference>
<dbReference type="InterPro" id="IPR002575">
    <property type="entry name" value="Aminoglycoside_PTrfase"/>
</dbReference>
<name>A0A8I1M5F2_9PROT</name>
<protein>
    <submittedName>
        <fullName evidence="2">Phosphotransferase</fullName>
    </submittedName>
</protein>
<feature type="domain" description="Aminoglycoside phosphotransferase" evidence="1">
    <location>
        <begin position="29"/>
        <end position="283"/>
    </location>
</feature>
<sequence length="375" mass="42341">MSRATPDQERRNFERQDFLVSCGWQNAQVSPLVDDASARQYFRLERCHDTALLMDFPPSAIHVDPHGIYDDPERPASVAPVLHTTPLFERAGWRVPHIQAFDEKRGLVLIEDFGDITFTRALQAGAMMDGTGKDGLYLRAVEQLIILHRFCDGGGMQDSGLVQYGPDNFRKMLASFKNDYLPLIIDDEARRADAIAAFDRLLDDVLPMCWQAGEVIIHRDYHVDNLMLVENGDGGDDCGIIDFQDAAIATRPYDLVSLLRDVRHDIGPDLENRMKQFYLAAFPNVDHSDFETSYVATSMVRNFRILGRFGWLAVKAGKTRYFDYIPRCWDLILRGAGDHLPALADWVQTHIPEPARKAPDLATNAATTPTRKAHP</sequence>
<dbReference type="Proteomes" id="UP000664405">
    <property type="component" value="Unassembled WGS sequence"/>
</dbReference>
<dbReference type="GO" id="GO:0016740">
    <property type="term" value="F:transferase activity"/>
    <property type="evidence" value="ECO:0007669"/>
    <property type="project" value="UniProtKB-KW"/>
</dbReference>
<dbReference type="InterPro" id="IPR011009">
    <property type="entry name" value="Kinase-like_dom_sf"/>
</dbReference>
<keyword evidence="2" id="KW-0808">Transferase</keyword>
<dbReference type="EMBL" id="JAEKJW010000001">
    <property type="protein sequence ID" value="MBN8195481.1"/>
    <property type="molecule type" value="Genomic_DNA"/>
</dbReference>
<accession>A0A8I1M5F2</accession>
<proteinExistence type="predicted"/>
<comment type="caution">
    <text evidence="2">The sequence shown here is derived from an EMBL/GenBank/DDBJ whole genome shotgun (WGS) entry which is preliminary data.</text>
</comment>
<dbReference type="AlphaFoldDB" id="A0A8I1M5F2"/>